<dbReference type="Pfam" id="PF03995">
    <property type="entry name" value="Inhibitor_I36"/>
    <property type="match status" value="1"/>
</dbReference>
<evidence type="ECO:0000256" key="2">
    <source>
        <dbReference type="ARBA" id="ARBA00022737"/>
    </source>
</evidence>
<dbReference type="PROSITE" id="PS50915">
    <property type="entry name" value="CRYSTALLIN_BETA_GAMMA"/>
    <property type="match status" value="1"/>
</dbReference>
<sequence>MMKQNVAMSLGVVALSVAGLVGVGSATAGAAPSQGGAVQVAADSHADIAAAKGRVTKVKVYEDANFNGSNTIFTENMKNLKKDGWNDKISSAKNLGNRSVTFYQHAGYEGAHFTLPARLSESKFSSHHHMHDSTTSVRFN</sequence>
<dbReference type="AlphaFoldDB" id="A0A918HJ35"/>
<comment type="caution">
    <text evidence="5">The sequence shown here is derived from an EMBL/GenBank/DDBJ whole genome shotgun (WGS) entry which is preliminary data.</text>
</comment>
<evidence type="ECO:0000313" key="6">
    <source>
        <dbReference type="Proteomes" id="UP000619486"/>
    </source>
</evidence>
<dbReference type="SMART" id="SM00247">
    <property type="entry name" value="XTALbg"/>
    <property type="match status" value="1"/>
</dbReference>
<keyword evidence="2" id="KW-0677">Repeat</keyword>
<gene>
    <name evidence="5" type="ORF">GCM10014713_67030</name>
</gene>
<keyword evidence="3" id="KW-0732">Signal</keyword>
<protein>
    <recommendedName>
        <fullName evidence="4">Beta/gamma crystallin 'Greek key' domain-containing protein</fullName>
    </recommendedName>
</protein>
<accession>A0A918HJ35</accession>
<dbReference type="RefSeq" id="WP_019891795.1">
    <property type="nucleotide sequence ID" value="NZ_BMQQ01000048.1"/>
</dbReference>
<evidence type="ECO:0000259" key="4">
    <source>
        <dbReference type="PROSITE" id="PS50915"/>
    </source>
</evidence>
<name>A0A918HJ35_9ACTN</name>
<comment type="similarity">
    <text evidence="1">Belongs to the beta/gamma-crystallin family.</text>
</comment>
<feature type="signal peptide" evidence="3">
    <location>
        <begin position="1"/>
        <end position="30"/>
    </location>
</feature>
<dbReference type="Gene3D" id="2.60.20.10">
    <property type="entry name" value="Crystallins"/>
    <property type="match status" value="1"/>
</dbReference>
<dbReference type="EMBL" id="BMQQ01000048">
    <property type="protein sequence ID" value="GGT64531.1"/>
    <property type="molecule type" value="Genomic_DNA"/>
</dbReference>
<dbReference type="InterPro" id="IPR011024">
    <property type="entry name" value="G_crystallin-like"/>
</dbReference>
<evidence type="ECO:0000256" key="1">
    <source>
        <dbReference type="ARBA" id="ARBA00009646"/>
    </source>
</evidence>
<reference evidence="5" key="1">
    <citation type="journal article" date="2014" name="Int. J. Syst. Evol. Microbiol.">
        <title>Complete genome sequence of Corynebacterium casei LMG S-19264T (=DSM 44701T), isolated from a smear-ripened cheese.</title>
        <authorList>
            <consortium name="US DOE Joint Genome Institute (JGI-PGF)"/>
            <person name="Walter F."/>
            <person name="Albersmeier A."/>
            <person name="Kalinowski J."/>
            <person name="Ruckert C."/>
        </authorList>
    </citation>
    <scope>NUCLEOTIDE SEQUENCE</scope>
    <source>
        <strain evidence="5">JCM 3172</strain>
    </source>
</reference>
<reference evidence="5" key="2">
    <citation type="submission" date="2020-09" db="EMBL/GenBank/DDBJ databases">
        <authorList>
            <person name="Sun Q."/>
            <person name="Ohkuma M."/>
        </authorList>
    </citation>
    <scope>NUCLEOTIDE SEQUENCE</scope>
    <source>
        <strain evidence="5">JCM 3172</strain>
    </source>
</reference>
<feature type="domain" description="Beta/gamma crystallin 'Greek key'" evidence="4">
    <location>
        <begin position="56"/>
        <end position="96"/>
    </location>
</feature>
<dbReference type="Proteomes" id="UP000619486">
    <property type="component" value="Unassembled WGS sequence"/>
</dbReference>
<keyword evidence="6" id="KW-1185">Reference proteome</keyword>
<organism evidence="5 6">
    <name type="scientific">Streptomyces purpureus</name>
    <dbReference type="NCBI Taxonomy" id="1951"/>
    <lineage>
        <taxon>Bacteria</taxon>
        <taxon>Bacillati</taxon>
        <taxon>Actinomycetota</taxon>
        <taxon>Actinomycetes</taxon>
        <taxon>Kitasatosporales</taxon>
        <taxon>Streptomycetaceae</taxon>
        <taxon>Streptomyces</taxon>
    </lineage>
</organism>
<evidence type="ECO:0000313" key="5">
    <source>
        <dbReference type="EMBL" id="GGT64531.1"/>
    </source>
</evidence>
<evidence type="ECO:0000256" key="3">
    <source>
        <dbReference type="SAM" id="SignalP"/>
    </source>
</evidence>
<dbReference type="InterPro" id="IPR001064">
    <property type="entry name" value="Beta/gamma_crystallin"/>
</dbReference>
<proteinExistence type="inferred from homology"/>
<feature type="chain" id="PRO_5036812586" description="Beta/gamma crystallin 'Greek key' domain-containing protein" evidence="3">
    <location>
        <begin position="31"/>
        <end position="140"/>
    </location>
</feature>
<dbReference type="SUPFAM" id="SSF49695">
    <property type="entry name" value="gamma-Crystallin-like"/>
    <property type="match status" value="1"/>
</dbReference>